<keyword evidence="1" id="KW-0732">Signal</keyword>
<organism evidence="2 3">
    <name type="scientific">Plantactinospora siamensis</name>
    <dbReference type="NCBI Taxonomy" id="555372"/>
    <lineage>
        <taxon>Bacteria</taxon>
        <taxon>Bacillati</taxon>
        <taxon>Actinomycetota</taxon>
        <taxon>Actinomycetes</taxon>
        <taxon>Micromonosporales</taxon>
        <taxon>Micromonosporaceae</taxon>
        <taxon>Plantactinospora</taxon>
    </lineage>
</organism>
<accession>A0ABV6P0T2</accession>
<dbReference type="EMBL" id="JBHLUE010000013">
    <property type="protein sequence ID" value="MFC0565893.1"/>
    <property type="molecule type" value="Genomic_DNA"/>
</dbReference>
<name>A0ABV6P0T2_9ACTN</name>
<feature type="signal peptide" evidence="1">
    <location>
        <begin position="1"/>
        <end position="23"/>
    </location>
</feature>
<evidence type="ECO:0000313" key="3">
    <source>
        <dbReference type="Proteomes" id="UP001589894"/>
    </source>
</evidence>
<evidence type="ECO:0000256" key="1">
    <source>
        <dbReference type="SAM" id="SignalP"/>
    </source>
</evidence>
<gene>
    <name evidence="2" type="ORF">ACFFHU_17365</name>
</gene>
<feature type="chain" id="PRO_5046123174" evidence="1">
    <location>
        <begin position="24"/>
        <end position="233"/>
    </location>
</feature>
<reference evidence="2 3" key="1">
    <citation type="submission" date="2024-09" db="EMBL/GenBank/DDBJ databases">
        <authorList>
            <person name="Sun Q."/>
            <person name="Mori K."/>
        </authorList>
    </citation>
    <scope>NUCLEOTIDE SEQUENCE [LARGE SCALE GENOMIC DNA]</scope>
    <source>
        <strain evidence="2 3">TBRC 2205</strain>
    </source>
</reference>
<comment type="caution">
    <text evidence="2">The sequence shown here is derived from an EMBL/GenBank/DDBJ whole genome shotgun (WGS) entry which is preliminary data.</text>
</comment>
<evidence type="ECO:0000313" key="2">
    <source>
        <dbReference type="EMBL" id="MFC0565893.1"/>
    </source>
</evidence>
<protein>
    <submittedName>
        <fullName evidence="2">Uncharacterized protein</fullName>
    </submittedName>
</protein>
<keyword evidence="3" id="KW-1185">Reference proteome</keyword>
<proteinExistence type="predicted"/>
<sequence length="233" mass="24987">MRRRRWIAIAVVAVLAVGAAVTAAAVPGLAATACPRCYGLHSLHNAVYADRDDPAYRALIDDADQHIASFYGSRLSSPRVLICSTTSCYHRLGGGGEKGRALRNWSLMLSPAGSNATIATHELSHTEFHQRLGSARGKVPQWFDEGLAVLVSDDARYLQPASTADRCKLPYEQARSVIGEDWRTAAADGDDRPYLQAGCVVSRWVSANGGPQAVVDLVAKLRAGGSWPAQQFG</sequence>
<dbReference type="Proteomes" id="UP001589894">
    <property type="component" value="Unassembled WGS sequence"/>
</dbReference>
<dbReference type="PROSITE" id="PS51257">
    <property type="entry name" value="PROKAR_LIPOPROTEIN"/>
    <property type="match status" value="1"/>
</dbReference>
<dbReference type="RefSeq" id="WP_377340184.1">
    <property type="nucleotide sequence ID" value="NZ_JBHLUE010000013.1"/>
</dbReference>